<comment type="caution">
    <text evidence="1">The sequence shown here is derived from an EMBL/GenBank/DDBJ whole genome shotgun (WGS) entry which is preliminary data.</text>
</comment>
<evidence type="ECO:0000313" key="1">
    <source>
        <dbReference type="EMBL" id="GAI51078.1"/>
    </source>
</evidence>
<dbReference type="EMBL" id="BARV01038798">
    <property type="protein sequence ID" value="GAI51078.1"/>
    <property type="molecule type" value="Genomic_DNA"/>
</dbReference>
<organism evidence="1">
    <name type="scientific">marine sediment metagenome</name>
    <dbReference type="NCBI Taxonomy" id="412755"/>
    <lineage>
        <taxon>unclassified sequences</taxon>
        <taxon>metagenomes</taxon>
        <taxon>ecological metagenomes</taxon>
    </lineage>
</organism>
<name>X1P5G6_9ZZZZ</name>
<feature type="non-terminal residue" evidence="1">
    <location>
        <position position="108"/>
    </location>
</feature>
<proteinExistence type="predicted"/>
<accession>X1P5G6</accession>
<dbReference type="AlphaFoldDB" id="X1P5G6"/>
<reference evidence="1" key="1">
    <citation type="journal article" date="2014" name="Front. Microbiol.">
        <title>High frequency of phylogenetically diverse reductive dehalogenase-homologous genes in deep subseafloor sedimentary metagenomes.</title>
        <authorList>
            <person name="Kawai M."/>
            <person name="Futagami T."/>
            <person name="Toyoda A."/>
            <person name="Takaki Y."/>
            <person name="Nishi S."/>
            <person name="Hori S."/>
            <person name="Arai W."/>
            <person name="Tsubouchi T."/>
            <person name="Morono Y."/>
            <person name="Uchiyama I."/>
            <person name="Ito T."/>
            <person name="Fujiyama A."/>
            <person name="Inagaki F."/>
            <person name="Takami H."/>
        </authorList>
    </citation>
    <scope>NUCLEOTIDE SEQUENCE</scope>
    <source>
        <strain evidence="1">Expedition CK06-06</strain>
    </source>
</reference>
<sequence>MLAIEKIGPYFFFVPIEQFHIDFIVSLLLVAAGVLLDIDLHKLAKEKGIKNELMRANMELSEANAALQESLAHIKVLKGLIPICAECKKVRDDKGYWKHVEEYIREHS</sequence>
<gene>
    <name evidence="1" type="ORF">S06H3_59664</name>
</gene>
<protein>
    <submittedName>
        <fullName evidence="1">Uncharacterized protein</fullName>
    </submittedName>
</protein>